<feature type="transmembrane region" description="Helical" evidence="1">
    <location>
        <begin position="75"/>
        <end position="94"/>
    </location>
</feature>
<reference evidence="2 5" key="2">
    <citation type="submission" date="2020-03" db="EMBL/GenBank/DDBJ databases">
        <title>Characterization of ganglioside-mimicking enterococci.</title>
        <authorList>
            <person name="Patry R.T."/>
            <person name="Nothaft H."/>
            <person name="Bridger R."/>
            <person name="Shajahan A."/>
            <person name="Huynh S."/>
            <person name="Sanchez S."/>
            <person name="Azadi P."/>
            <person name="Cooper K."/>
            <person name="Miller W.G."/>
            <person name="Parker C.T."/>
            <person name="Wells L."/>
            <person name="Szymanski C.M."/>
        </authorList>
    </citation>
    <scope>NUCLEOTIDE SEQUENCE [LARGE SCALE GENOMIC DNA]</scope>
    <source>
        <strain evidence="2 5">EGM181</strain>
    </source>
</reference>
<dbReference type="Proteomes" id="UP000254807">
    <property type="component" value="Unassembled WGS sequence"/>
</dbReference>
<evidence type="ECO:0000313" key="3">
    <source>
        <dbReference type="EMBL" id="STD84349.1"/>
    </source>
</evidence>
<sequence length="200" mass="23302">MLKAIAAFCELVYDMMLLNVYWWRYMLLGGVLFSLIPATITVYDCIRKRILQKNEAPLKEIFSDQYRHNKQKNRWFHVAAIVLTGFVIGVHHTLASDYPTNFLFEFTMRTNLLIILLLAITFFPVHAYFSLDKVHRWLQPLLFVFICPVQLLISMGLLGLVSLLYCYYPFLGICLGIGLPAYGIGFLFFNKFNKMKGVYF</sequence>
<feature type="transmembrane region" description="Helical" evidence="1">
    <location>
        <begin position="106"/>
        <end position="129"/>
    </location>
</feature>
<reference evidence="3 4" key="1">
    <citation type="submission" date="2018-06" db="EMBL/GenBank/DDBJ databases">
        <authorList>
            <consortium name="Pathogen Informatics"/>
            <person name="Doyle S."/>
        </authorList>
    </citation>
    <scope>NUCLEOTIDE SEQUENCE [LARGE SCALE GENOMIC DNA]</scope>
    <source>
        <strain evidence="3 4">NCTC12360</strain>
    </source>
</reference>
<dbReference type="Pfam" id="PF04854">
    <property type="entry name" value="DUF624"/>
    <property type="match status" value="1"/>
</dbReference>
<evidence type="ECO:0000313" key="2">
    <source>
        <dbReference type="EMBL" id="QOG26309.1"/>
    </source>
</evidence>
<dbReference type="EMBL" id="UFYW01000001">
    <property type="protein sequence ID" value="STD84349.1"/>
    <property type="molecule type" value="Genomic_DNA"/>
</dbReference>
<feature type="transmembrane region" description="Helical" evidence="1">
    <location>
        <begin position="167"/>
        <end position="189"/>
    </location>
</feature>
<evidence type="ECO:0000313" key="5">
    <source>
        <dbReference type="Proteomes" id="UP000516696"/>
    </source>
</evidence>
<gene>
    <name evidence="2" type="ORF">EGM181_03045</name>
    <name evidence="3" type="ORF">NCTC12360_02886</name>
</gene>
<feature type="transmembrane region" description="Helical" evidence="1">
    <location>
        <begin position="22"/>
        <end position="43"/>
    </location>
</feature>
<name>A0A366U4B6_ENTGA</name>
<feature type="transmembrane region" description="Helical" evidence="1">
    <location>
        <begin position="141"/>
        <end position="161"/>
    </location>
</feature>
<keyword evidence="1" id="KW-0812">Transmembrane</keyword>
<dbReference type="InterPro" id="IPR006938">
    <property type="entry name" value="DUF624"/>
</dbReference>
<protein>
    <submittedName>
        <fullName evidence="2">DUF624 domain-containing protein</fullName>
    </submittedName>
    <submittedName>
        <fullName evidence="3">Predicted integral membrane protein</fullName>
    </submittedName>
</protein>
<keyword evidence="1" id="KW-0472">Membrane</keyword>
<dbReference type="EMBL" id="CP050485">
    <property type="protein sequence ID" value="QOG26309.1"/>
    <property type="molecule type" value="Genomic_DNA"/>
</dbReference>
<accession>A0A366U4B6</accession>
<dbReference type="OrthoDB" id="1650985at2"/>
<proteinExistence type="predicted"/>
<keyword evidence="1" id="KW-1133">Transmembrane helix</keyword>
<evidence type="ECO:0000256" key="1">
    <source>
        <dbReference type="SAM" id="Phobius"/>
    </source>
</evidence>
<organism evidence="2 5">
    <name type="scientific">Enterococcus gallinarum</name>
    <dbReference type="NCBI Taxonomy" id="1353"/>
    <lineage>
        <taxon>Bacteria</taxon>
        <taxon>Bacillati</taxon>
        <taxon>Bacillota</taxon>
        <taxon>Bacilli</taxon>
        <taxon>Lactobacillales</taxon>
        <taxon>Enterococcaceae</taxon>
        <taxon>Enterococcus</taxon>
    </lineage>
</organism>
<evidence type="ECO:0000313" key="4">
    <source>
        <dbReference type="Proteomes" id="UP000254807"/>
    </source>
</evidence>
<keyword evidence="4" id="KW-1185">Reference proteome</keyword>
<dbReference type="AlphaFoldDB" id="A0A366U4B6"/>
<dbReference type="RefSeq" id="WP_003127346.1">
    <property type="nucleotide sequence ID" value="NZ_CABEIK010000001.1"/>
</dbReference>
<dbReference type="Proteomes" id="UP000516696">
    <property type="component" value="Chromosome"/>
</dbReference>